<sequence length="484" mass="52640">MRRKNPKLLEFSLILVNFFIYAFKSVHGGGVFRVDYKFAGMEKSLSALRAHDSIRHLQIIAGVDLPIGGTGRPDAVGLYYAKIGIGTPSKDYYVQVDTGSDIMWVNCINCRQCPTRGYRGLELTPYNPKDSATGKLVSCKDKFCKDIIHGSSTGCTVNMTCLYTEVYGDGSYSMGYFVQDVVQYDQVSGDLQTQSANGSVIFGCGAGPSADLVSSDDALDGILGFGKSNSSMISQLASSGRVKRMFAHCLDGVNGGGIFAIGNVVQPKVNTTPLISDQPHYNVNMTSIEVGLVPLSLPSEIFLLGNKTGAIIDSGTTLAYLPDAIYHPLVKKILSWQPEIKLETVHDEYTCFDYSDSVDDGFPPVTFHFGSSLHLKVYPRDYLFPFEGLMCIGWQNSGALSGDKNNITLLGDLVLSNKLVLYDLENQAIGWTEYNCSSSIKLKDEITGSVHLVGAHSISSAQSLSAQMFLIFFLLLLTAACFFS</sequence>
<protein>
    <submittedName>
        <fullName evidence="1">Uncharacterized protein</fullName>
    </submittedName>
</protein>
<name>A0ACB9ZYI8_CATRO</name>
<gene>
    <name evidence="1" type="ORF">M9H77_30429</name>
</gene>
<dbReference type="EMBL" id="CM044707">
    <property type="protein sequence ID" value="KAI5653242.1"/>
    <property type="molecule type" value="Genomic_DNA"/>
</dbReference>
<comment type="caution">
    <text evidence="1">The sequence shown here is derived from an EMBL/GenBank/DDBJ whole genome shotgun (WGS) entry which is preliminary data.</text>
</comment>
<keyword evidence="2" id="KW-1185">Reference proteome</keyword>
<proteinExistence type="predicted"/>
<reference evidence="2" key="1">
    <citation type="journal article" date="2023" name="Nat. Plants">
        <title>Single-cell RNA sequencing provides a high-resolution roadmap for understanding the multicellular compartmentation of specialized metabolism.</title>
        <authorList>
            <person name="Sun S."/>
            <person name="Shen X."/>
            <person name="Li Y."/>
            <person name="Li Y."/>
            <person name="Wang S."/>
            <person name="Li R."/>
            <person name="Zhang H."/>
            <person name="Shen G."/>
            <person name="Guo B."/>
            <person name="Wei J."/>
            <person name="Xu J."/>
            <person name="St-Pierre B."/>
            <person name="Chen S."/>
            <person name="Sun C."/>
        </authorList>
    </citation>
    <scope>NUCLEOTIDE SEQUENCE [LARGE SCALE GENOMIC DNA]</scope>
</reference>
<dbReference type="Proteomes" id="UP001060085">
    <property type="component" value="Linkage Group LG07"/>
</dbReference>
<organism evidence="1 2">
    <name type="scientific">Catharanthus roseus</name>
    <name type="common">Madagascar periwinkle</name>
    <name type="synonym">Vinca rosea</name>
    <dbReference type="NCBI Taxonomy" id="4058"/>
    <lineage>
        <taxon>Eukaryota</taxon>
        <taxon>Viridiplantae</taxon>
        <taxon>Streptophyta</taxon>
        <taxon>Embryophyta</taxon>
        <taxon>Tracheophyta</taxon>
        <taxon>Spermatophyta</taxon>
        <taxon>Magnoliopsida</taxon>
        <taxon>eudicotyledons</taxon>
        <taxon>Gunneridae</taxon>
        <taxon>Pentapetalae</taxon>
        <taxon>asterids</taxon>
        <taxon>lamiids</taxon>
        <taxon>Gentianales</taxon>
        <taxon>Apocynaceae</taxon>
        <taxon>Rauvolfioideae</taxon>
        <taxon>Vinceae</taxon>
        <taxon>Catharanthinae</taxon>
        <taxon>Catharanthus</taxon>
    </lineage>
</organism>
<evidence type="ECO:0000313" key="1">
    <source>
        <dbReference type="EMBL" id="KAI5653242.1"/>
    </source>
</evidence>
<accession>A0ACB9ZYI8</accession>
<evidence type="ECO:0000313" key="2">
    <source>
        <dbReference type="Proteomes" id="UP001060085"/>
    </source>
</evidence>